<dbReference type="Pfam" id="PF00152">
    <property type="entry name" value="tRNA-synt_2"/>
    <property type="match status" value="1"/>
</dbReference>
<dbReference type="EMBL" id="CADEAL010001086">
    <property type="protein sequence ID" value="CAB1428746.1"/>
    <property type="molecule type" value="Genomic_DNA"/>
</dbReference>
<dbReference type="CDD" id="cd04701">
    <property type="entry name" value="Asparaginase_2"/>
    <property type="match status" value="1"/>
</dbReference>
<dbReference type="InterPro" id="IPR039551">
    <property type="entry name" value="Cho/carn_acyl_trans"/>
</dbReference>
<dbReference type="PANTHER" id="PTHR10188:SF42">
    <property type="entry name" value="SI:CH211-256M1.8"/>
    <property type="match status" value="1"/>
</dbReference>
<dbReference type="SUPFAM" id="SSF52777">
    <property type="entry name" value="CoA-dependent acyltransferases"/>
    <property type="match status" value="2"/>
</dbReference>
<evidence type="ECO:0000256" key="3">
    <source>
        <dbReference type="ARBA" id="ARBA00022679"/>
    </source>
</evidence>
<dbReference type="InterPro" id="IPR008011">
    <property type="entry name" value="Complex1_LYR_dom"/>
</dbReference>
<dbReference type="GO" id="GO:0006418">
    <property type="term" value="P:tRNA aminoacylation for protein translation"/>
    <property type="evidence" value="ECO:0007669"/>
    <property type="project" value="InterPro"/>
</dbReference>
<dbReference type="GO" id="GO:0005737">
    <property type="term" value="C:cytoplasm"/>
    <property type="evidence" value="ECO:0007669"/>
    <property type="project" value="TreeGrafter"/>
</dbReference>
<dbReference type="Pfam" id="PF00755">
    <property type="entry name" value="Carn_acyltransf"/>
    <property type="match status" value="2"/>
</dbReference>
<keyword evidence="8" id="KW-1133">Transmembrane helix</keyword>
<dbReference type="GO" id="GO:0005524">
    <property type="term" value="F:ATP binding"/>
    <property type="evidence" value="ECO:0007669"/>
    <property type="project" value="InterPro"/>
</dbReference>
<evidence type="ECO:0000256" key="1">
    <source>
        <dbReference type="ARBA" id="ARBA00010872"/>
    </source>
</evidence>
<keyword evidence="8" id="KW-0812">Transmembrane</keyword>
<dbReference type="SUPFAM" id="SSF54197">
    <property type="entry name" value="HIT-like"/>
    <property type="match status" value="2"/>
</dbReference>
<dbReference type="PROSITE" id="PS51084">
    <property type="entry name" value="HIT_2"/>
    <property type="match status" value="1"/>
</dbReference>
<dbReference type="Gene3D" id="3.30.930.10">
    <property type="entry name" value="Bira Bifunctional Protein, Domain 2"/>
    <property type="match status" value="1"/>
</dbReference>
<name>A0A9N7YKJ5_PLEPL</name>
<dbReference type="GO" id="GO:0016787">
    <property type="term" value="F:hydrolase activity"/>
    <property type="evidence" value="ECO:0007669"/>
    <property type="project" value="InterPro"/>
</dbReference>
<feature type="transmembrane region" description="Helical" evidence="8">
    <location>
        <begin position="1633"/>
        <end position="1650"/>
    </location>
</feature>
<organism evidence="10 11">
    <name type="scientific">Pleuronectes platessa</name>
    <name type="common">European plaice</name>
    <dbReference type="NCBI Taxonomy" id="8262"/>
    <lineage>
        <taxon>Eukaryota</taxon>
        <taxon>Metazoa</taxon>
        <taxon>Chordata</taxon>
        <taxon>Craniata</taxon>
        <taxon>Vertebrata</taxon>
        <taxon>Euteleostomi</taxon>
        <taxon>Actinopterygii</taxon>
        <taxon>Neopterygii</taxon>
        <taxon>Teleostei</taxon>
        <taxon>Neoteleostei</taxon>
        <taxon>Acanthomorphata</taxon>
        <taxon>Carangaria</taxon>
        <taxon>Pleuronectiformes</taxon>
        <taxon>Pleuronectoidei</taxon>
        <taxon>Pleuronectidae</taxon>
        <taxon>Pleuronectes</taxon>
    </lineage>
</organism>
<dbReference type="InterPro" id="IPR042231">
    <property type="entry name" value="Cho/carn_acyl_trans_2"/>
</dbReference>
<dbReference type="CDD" id="cd20272">
    <property type="entry name" value="Complex1_LYR_MIEF1-MP"/>
    <property type="match status" value="1"/>
</dbReference>
<feature type="active site" description="Nucleophile" evidence="6">
    <location>
        <position position="773"/>
    </location>
</feature>
<dbReference type="InterPro" id="IPR023213">
    <property type="entry name" value="CAT-like_dom_sf"/>
</dbReference>
<dbReference type="Pfam" id="PF05347">
    <property type="entry name" value="Complex1_LYR"/>
    <property type="match status" value="1"/>
</dbReference>
<dbReference type="InterPro" id="IPR004364">
    <property type="entry name" value="Aa-tRNA-synt_II"/>
</dbReference>
<evidence type="ECO:0000256" key="8">
    <source>
        <dbReference type="SAM" id="Phobius"/>
    </source>
</evidence>
<comment type="caution">
    <text evidence="10">The sequence shown here is derived from an EMBL/GenBank/DDBJ whole genome shotgun (WGS) entry which is preliminary data.</text>
</comment>
<keyword evidence="4" id="KW-0547">Nucleotide-binding</keyword>
<dbReference type="GO" id="GO:0004812">
    <property type="term" value="F:aminoacyl-tRNA ligase activity"/>
    <property type="evidence" value="ECO:0007669"/>
    <property type="project" value="InterPro"/>
</dbReference>
<dbReference type="InterPro" id="IPR011146">
    <property type="entry name" value="HIT-like"/>
</dbReference>
<evidence type="ECO:0000313" key="11">
    <source>
        <dbReference type="Proteomes" id="UP001153269"/>
    </source>
</evidence>
<evidence type="ECO:0000313" key="10">
    <source>
        <dbReference type="EMBL" id="CAB1428746.1"/>
    </source>
</evidence>
<evidence type="ECO:0000256" key="2">
    <source>
        <dbReference type="ARBA" id="ARBA00022598"/>
    </source>
</evidence>
<dbReference type="InterPro" id="IPR000246">
    <property type="entry name" value="Peptidase_T2"/>
</dbReference>
<dbReference type="PANTHER" id="PTHR10188">
    <property type="entry name" value="L-ASPARAGINASE"/>
    <property type="match status" value="1"/>
</dbReference>
<dbReference type="Pfam" id="PF01112">
    <property type="entry name" value="Asparaginase_2"/>
    <property type="match status" value="1"/>
</dbReference>
<dbReference type="GO" id="GO:0016740">
    <property type="term" value="F:transferase activity"/>
    <property type="evidence" value="ECO:0007669"/>
    <property type="project" value="UniProtKB-KW"/>
</dbReference>
<reference evidence="10" key="1">
    <citation type="submission" date="2020-03" db="EMBL/GenBank/DDBJ databases">
        <authorList>
            <person name="Weist P."/>
        </authorList>
    </citation>
    <scope>NUCLEOTIDE SEQUENCE</scope>
</reference>
<dbReference type="Gene3D" id="3.30.559.70">
    <property type="entry name" value="Choline/Carnitine o-acyltransferase, domain 2"/>
    <property type="match status" value="1"/>
</dbReference>
<evidence type="ECO:0000256" key="6">
    <source>
        <dbReference type="PIRSR" id="PIRSR600246-1"/>
    </source>
</evidence>
<dbReference type="InterPro" id="IPR036265">
    <property type="entry name" value="HIT-like_sf"/>
</dbReference>
<sequence>MVNWKVSYLVHSGPCMLERNIHTEPLHTNKMSLLNYPAPELDVTLQEVGRVLQLTLRPDLYPEFKRVLDQQREVLRDADQKLATRLAGQENWGSEQFKKSLLSCSDPLPTSTALPMVLPPSRLKRCTQLGRAAALLWGAAKQYSEPSKPAEGDVPMENTQQSEVFAASRIPGRVQDQIKVYPDSLHAIITCVGGVFPVDILWRPSPGGPVSARPFIDIYNQLAQVMDEPRAGKQNDPSIICSLSALPRKDWAAVREEILEQGGEAAASLGLMESAVLTLCLEDQNAPSDLADTLNAVRLGGGGGDSPCLRHYDKMMSLVVFKDSTAGMLFEHSVLDGIVAVFVSGCVYNLSETVDLELALTEPENLNGEHRGLYDAWINFSLQLSLRQTLGESAASHVLVTPTHMRHYKHGRCDPTYSITTHSLKLVGALASCIGPDKKIQYTTDILRLFHVALMEHKSLIRNTKSGQGVGPHLAALRQLLPSDNPLKKFLDPFGCPSVYLTGSGLIEGVECGVGNVYAQDQLAVAYLGRKDRVQIVLNGKGSFAQILQKLQDNMKINLKLVMLLAVRYAIANQMGALECLLQQDQTKKAIGMSLKSGESKASMSPNYTMLIHGGAGEEMMLNTQVIGVIEFALQTALTLGSQVLHQGGRSLDAVQRSVEALEDCFLFNAGKGSVFNKDGKNELEAAIVDGSTLRSGAVACVESVKNPIKAARCVMEKSSHSLIVGNGAEEFLQVQEKEKAVGCEYFYTDIRHRELMAKLSVGDTSKNNHPQTVGAVALDHWQGLAAASSTGGLVGKLKGRVGDTAVVGAGIYADDKLAIACSGDGDVFLRHTVAQKIASLYHHKGYSLRHACKEVMSENLNGACAGIIAVDIKGDAIIETNAGVMFVASLIDGITRVEVLRPLNSFSDVIWETDELVAYLNPKPWIPGSTILMRKTNSGASSVFHLPTPDYVAMLQAARVVSNLLCERLGVQRCALVFYPKSDHPAQIRLLPLHGLEPKWEPHLAGEEEFHEYDPGYCNSKSSPCWDDQSLTQVQAKIRNKLPTPNAPSCFDFFGDRSCNNLFSRIVRGEQPQWRVWEDSEYVAFLTPYPNTSGLTVVVPRKPLSSDLFKLDQADYKAMILAIHKVARLLEEGMRARGVALIFEGLEIDYAHAKLIPLLPPADGTTPAELTPECYQSYPGYVSSMDGPAADPETLKAVHSKITKCRAPHSWQNPVAHSTLAIKSQWYRNLFQIQNTLFHSTVEYFQSLCHYSYALTPLTTDTISSPMGLGSDSDPVSVNLLGQDIYLADSMQFVLEYFLRFQENLPGTYYISPSFRGEDPDATHLNQFYHVECELLGDMNDAICTAERYLAHLTKSMLKHHSDIILNTAGTLTHAKAMQSKLEGKDGLPRVPLDQAIPMMPSADCVEWVQDGQPQFGRKLTRKGERVLIEKYDGAVWLTEMDHLGVPFYQAYVEGSGQHKAKAADLLIGLGETVGLGERHSTPEMVQEALRHHTVPEQSYKCRASPEDTTLLFISETCQGVPPLHVWCLMGGWSRSAVLELYRSLLRAGRHLQYTDRNYYRRAVAREFRRCQALTVPEDKEDALKRGQFFLSSRLGSSPSGRMAGVNGDRKGKKDDNGIGTAIDFMLSNAKLVLGVGGAAMLGIATLAVKRMYDRAISAPPVPPRWSIQDREAGKSRPVWVRHHGY</sequence>
<evidence type="ECO:0000256" key="4">
    <source>
        <dbReference type="ARBA" id="ARBA00022741"/>
    </source>
</evidence>
<keyword evidence="8" id="KW-0472">Membrane</keyword>
<dbReference type="InterPro" id="IPR045864">
    <property type="entry name" value="aa-tRNA-synth_II/BPL/LPL"/>
</dbReference>
<dbReference type="InterPro" id="IPR029055">
    <property type="entry name" value="Ntn_hydrolases_N"/>
</dbReference>
<keyword evidence="3" id="KW-0808">Transferase</keyword>
<keyword evidence="11" id="KW-1185">Reference proteome</keyword>
<feature type="domain" description="HIT" evidence="9">
    <location>
        <begin position="1063"/>
        <end position="1167"/>
    </location>
</feature>
<proteinExistence type="inferred from homology"/>
<dbReference type="SUPFAM" id="SSF55681">
    <property type="entry name" value="Class II aaRS and biotin synthetases"/>
    <property type="match status" value="1"/>
</dbReference>
<keyword evidence="5" id="KW-0067">ATP-binding</keyword>
<keyword evidence="2" id="KW-0436">Ligase</keyword>
<dbReference type="Gene3D" id="3.30.428.10">
    <property type="entry name" value="HIT-like"/>
    <property type="match status" value="1"/>
</dbReference>
<dbReference type="GO" id="GO:0033345">
    <property type="term" value="P:L-asparagine catabolic process via L-aspartate"/>
    <property type="evidence" value="ECO:0007669"/>
    <property type="project" value="TreeGrafter"/>
</dbReference>
<gene>
    <name evidence="10" type="ORF">PLEPLA_LOCUS16720</name>
</gene>
<dbReference type="Gene3D" id="3.60.20.30">
    <property type="entry name" value="(Glycosyl)asparaginase"/>
    <property type="match status" value="1"/>
</dbReference>
<accession>A0A9N7YKJ5</accession>
<protein>
    <recommendedName>
        <fullName evidence="9">HIT domain-containing protein</fullName>
    </recommendedName>
</protein>
<comment type="caution">
    <text evidence="7">Lacks conserved residue(s) required for the propagation of feature annotation.</text>
</comment>
<evidence type="ECO:0000256" key="5">
    <source>
        <dbReference type="ARBA" id="ARBA00022840"/>
    </source>
</evidence>
<dbReference type="InterPro" id="IPR045300">
    <property type="entry name" value="Complex1_LYR_MIEF1-MP"/>
</dbReference>
<dbReference type="Proteomes" id="UP001153269">
    <property type="component" value="Unassembled WGS sequence"/>
</dbReference>
<comment type="similarity">
    <text evidence="1">Belongs to the Ntn-hydrolase family.</text>
</comment>
<evidence type="ECO:0000259" key="9">
    <source>
        <dbReference type="PROSITE" id="PS51084"/>
    </source>
</evidence>
<dbReference type="Pfam" id="PF01230">
    <property type="entry name" value="HIT"/>
    <property type="match status" value="1"/>
</dbReference>
<dbReference type="SUPFAM" id="SSF56235">
    <property type="entry name" value="N-terminal nucleophile aminohydrolases (Ntn hydrolases)"/>
    <property type="match status" value="1"/>
</dbReference>
<dbReference type="Gene3D" id="3.30.559.10">
    <property type="entry name" value="Chloramphenicol acetyltransferase-like domain"/>
    <property type="match status" value="1"/>
</dbReference>
<evidence type="ECO:0000256" key="7">
    <source>
        <dbReference type="PROSITE-ProRule" id="PRU00464"/>
    </source>
</evidence>